<evidence type="ECO:0000313" key="10">
    <source>
        <dbReference type="Proteomes" id="UP001520140"/>
    </source>
</evidence>
<keyword evidence="10" id="KW-1185">Reference proteome</keyword>
<dbReference type="EMBL" id="JABUKG010000025">
    <property type="protein sequence ID" value="MBY6322785.1"/>
    <property type="molecule type" value="Genomic_DNA"/>
</dbReference>
<evidence type="ECO:0000256" key="2">
    <source>
        <dbReference type="ARBA" id="ARBA00022692"/>
    </source>
</evidence>
<dbReference type="Proteomes" id="UP000182054">
    <property type="component" value="Unassembled WGS sequence"/>
</dbReference>
<evidence type="ECO:0000256" key="3">
    <source>
        <dbReference type="ARBA" id="ARBA00022989"/>
    </source>
</evidence>
<name>A0A1I0SJY7_9NOCA</name>
<reference evidence="7 10" key="2">
    <citation type="submission" date="2020-06" db="EMBL/GenBank/DDBJ databases">
        <title>Taxonomy, biology and ecology of Rhodococcus bacteria occurring in California pistachio and other woody hosts as revealed by genome sequence analyses.</title>
        <authorList>
            <person name="Gai Y."/>
            <person name="Riely B."/>
        </authorList>
    </citation>
    <scope>NUCLEOTIDE SEQUENCE [LARGE SCALE GENOMIC DNA]</scope>
    <source>
        <strain evidence="7 10">BP-284</strain>
    </source>
</reference>
<dbReference type="OrthoDB" id="5184077at2"/>
<dbReference type="InterPro" id="IPR007267">
    <property type="entry name" value="GtrA_DPMS_TM"/>
</dbReference>
<organism evidence="8 9">
    <name type="scientific">Rhodococcoides kroppenstedtii</name>
    <dbReference type="NCBI Taxonomy" id="293050"/>
    <lineage>
        <taxon>Bacteria</taxon>
        <taxon>Bacillati</taxon>
        <taxon>Actinomycetota</taxon>
        <taxon>Actinomycetes</taxon>
        <taxon>Mycobacteriales</taxon>
        <taxon>Nocardiaceae</taxon>
        <taxon>Rhodococcoides</taxon>
    </lineage>
</organism>
<sequence>MRGRVIAAAVVRNDSVVPQLVRFAAVGAVSNVLYVAVFVLMQPEGRVIANVAGAAASTVLANELHRRLTFHAGERVHWFTAQWEAGGLALVGLMVSTAAVTALEVAAPNTSALASALLVVTVTAVVGGLRFLALRGWVF</sequence>
<comment type="subcellular location">
    <subcellularLocation>
        <location evidence="1">Membrane</location>
        <topology evidence="1">Multi-pass membrane protein</topology>
    </subcellularLocation>
</comment>
<feature type="transmembrane region" description="Helical" evidence="5">
    <location>
        <begin position="20"/>
        <end position="41"/>
    </location>
</feature>
<keyword evidence="4 5" id="KW-0472">Membrane</keyword>
<dbReference type="GO" id="GO:0016020">
    <property type="term" value="C:membrane"/>
    <property type="evidence" value="ECO:0007669"/>
    <property type="project" value="UniProtKB-SubCell"/>
</dbReference>
<feature type="transmembrane region" description="Helical" evidence="5">
    <location>
        <begin position="85"/>
        <end position="106"/>
    </location>
</feature>
<feature type="domain" description="GtrA/DPMS transmembrane" evidence="6">
    <location>
        <begin position="22"/>
        <end position="139"/>
    </location>
</feature>
<evidence type="ECO:0000256" key="5">
    <source>
        <dbReference type="SAM" id="Phobius"/>
    </source>
</evidence>
<dbReference type="Proteomes" id="UP001520140">
    <property type="component" value="Unassembled WGS sequence"/>
</dbReference>
<protein>
    <submittedName>
        <fullName evidence="7">GtrA family protein</fullName>
    </submittedName>
    <submittedName>
        <fullName evidence="8">GtrA-like protein</fullName>
    </submittedName>
</protein>
<accession>A0A1I0SJY7</accession>
<evidence type="ECO:0000256" key="4">
    <source>
        <dbReference type="ARBA" id="ARBA00023136"/>
    </source>
</evidence>
<evidence type="ECO:0000256" key="1">
    <source>
        <dbReference type="ARBA" id="ARBA00004141"/>
    </source>
</evidence>
<keyword evidence="3 5" id="KW-1133">Transmembrane helix</keyword>
<evidence type="ECO:0000313" key="8">
    <source>
        <dbReference type="EMBL" id="SFA39841.1"/>
    </source>
</evidence>
<evidence type="ECO:0000259" key="6">
    <source>
        <dbReference type="Pfam" id="PF04138"/>
    </source>
</evidence>
<proteinExistence type="predicted"/>
<reference evidence="8 9" key="1">
    <citation type="submission" date="2016-10" db="EMBL/GenBank/DDBJ databases">
        <authorList>
            <person name="de Groot N.N."/>
        </authorList>
    </citation>
    <scope>NUCLEOTIDE SEQUENCE [LARGE SCALE GENOMIC DNA]</scope>
    <source>
        <strain evidence="8 9">DSM 44908</strain>
    </source>
</reference>
<dbReference type="Pfam" id="PF04138">
    <property type="entry name" value="GtrA_DPMS_TM"/>
    <property type="match status" value="1"/>
</dbReference>
<gene>
    <name evidence="7" type="ORF">HQ605_18375</name>
    <name evidence="8" type="ORF">SAMN05444374_101369</name>
</gene>
<evidence type="ECO:0000313" key="9">
    <source>
        <dbReference type="Proteomes" id="UP000182054"/>
    </source>
</evidence>
<feature type="transmembrane region" description="Helical" evidence="5">
    <location>
        <begin position="112"/>
        <end position="133"/>
    </location>
</feature>
<feature type="transmembrane region" description="Helical" evidence="5">
    <location>
        <begin position="47"/>
        <end position="64"/>
    </location>
</feature>
<evidence type="ECO:0000313" key="7">
    <source>
        <dbReference type="EMBL" id="MBY6322785.1"/>
    </source>
</evidence>
<dbReference type="AlphaFoldDB" id="A0A1I0SJY7"/>
<dbReference type="GO" id="GO:0000271">
    <property type="term" value="P:polysaccharide biosynthetic process"/>
    <property type="evidence" value="ECO:0007669"/>
    <property type="project" value="InterPro"/>
</dbReference>
<keyword evidence="2 5" id="KW-0812">Transmembrane</keyword>
<dbReference type="EMBL" id="FOJN01000001">
    <property type="protein sequence ID" value="SFA39841.1"/>
    <property type="molecule type" value="Genomic_DNA"/>
</dbReference>